<dbReference type="OrthoDB" id="3232303at2"/>
<organism evidence="2 3">
    <name type="scientific">Actinomyces howellii</name>
    <dbReference type="NCBI Taxonomy" id="52771"/>
    <lineage>
        <taxon>Bacteria</taxon>
        <taxon>Bacillati</taxon>
        <taxon>Actinomycetota</taxon>
        <taxon>Actinomycetes</taxon>
        <taxon>Actinomycetales</taxon>
        <taxon>Actinomycetaceae</taxon>
        <taxon>Actinomyces</taxon>
    </lineage>
</organism>
<name>A0A448HGJ5_9ACTO</name>
<sequence>MWHTSAMAPTEMTVFEKDPSAGLNAAVAAELRAERSAQKMTIDILAARSGIPKRTLLRLLNAERGVTLASLFAIASALTVDVVVIVQRAEERLARDEEGAVGAGSVTALPTSRRVGPAMATVGDAPGWGEDVVADDSVPYAAHTVEMSAADEAEMMEESP</sequence>
<evidence type="ECO:0000259" key="1">
    <source>
        <dbReference type="PROSITE" id="PS50943"/>
    </source>
</evidence>
<dbReference type="EMBL" id="LR134350">
    <property type="protein sequence ID" value="VEG28006.1"/>
    <property type="molecule type" value="Genomic_DNA"/>
</dbReference>
<dbReference type="AlphaFoldDB" id="A0A448HGJ5"/>
<dbReference type="SMART" id="SM00530">
    <property type="entry name" value="HTH_XRE"/>
    <property type="match status" value="1"/>
</dbReference>
<reference evidence="2 3" key="1">
    <citation type="submission" date="2018-12" db="EMBL/GenBank/DDBJ databases">
        <authorList>
            <consortium name="Pathogen Informatics"/>
        </authorList>
    </citation>
    <scope>NUCLEOTIDE SEQUENCE [LARGE SCALE GENOMIC DNA]</scope>
    <source>
        <strain evidence="2 3">NCTC11636</strain>
    </source>
</reference>
<dbReference type="KEGG" id="ahw:NCTC11636_01291"/>
<dbReference type="GO" id="GO:0003677">
    <property type="term" value="F:DNA binding"/>
    <property type="evidence" value="ECO:0007669"/>
    <property type="project" value="InterPro"/>
</dbReference>
<gene>
    <name evidence="2" type="ORF">NCTC11636_01291</name>
</gene>
<proteinExistence type="predicted"/>
<dbReference type="Gene3D" id="1.10.260.40">
    <property type="entry name" value="lambda repressor-like DNA-binding domains"/>
    <property type="match status" value="1"/>
</dbReference>
<dbReference type="CDD" id="cd00093">
    <property type="entry name" value="HTH_XRE"/>
    <property type="match status" value="1"/>
</dbReference>
<accession>A0A448HGJ5</accession>
<evidence type="ECO:0000313" key="2">
    <source>
        <dbReference type="EMBL" id="VEG28006.1"/>
    </source>
</evidence>
<evidence type="ECO:0000313" key="3">
    <source>
        <dbReference type="Proteomes" id="UP000266895"/>
    </source>
</evidence>
<dbReference type="PROSITE" id="PS50943">
    <property type="entry name" value="HTH_CROC1"/>
    <property type="match status" value="1"/>
</dbReference>
<dbReference type="Pfam" id="PF01381">
    <property type="entry name" value="HTH_3"/>
    <property type="match status" value="1"/>
</dbReference>
<keyword evidence="3" id="KW-1185">Reference proteome</keyword>
<dbReference type="SUPFAM" id="SSF47413">
    <property type="entry name" value="lambda repressor-like DNA-binding domains"/>
    <property type="match status" value="1"/>
</dbReference>
<protein>
    <recommendedName>
        <fullName evidence="1">HTH cro/C1-type domain-containing protein</fullName>
    </recommendedName>
</protein>
<dbReference type="InterPro" id="IPR010982">
    <property type="entry name" value="Lambda_DNA-bd_dom_sf"/>
</dbReference>
<dbReference type="Proteomes" id="UP000266895">
    <property type="component" value="Chromosome"/>
</dbReference>
<dbReference type="InterPro" id="IPR001387">
    <property type="entry name" value="Cro/C1-type_HTH"/>
</dbReference>
<feature type="domain" description="HTH cro/C1-type" evidence="1">
    <location>
        <begin position="31"/>
        <end position="85"/>
    </location>
</feature>